<evidence type="ECO:0000256" key="1">
    <source>
        <dbReference type="ARBA" id="ARBA00022801"/>
    </source>
</evidence>
<reference evidence="3" key="2">
    <citation type="submission" date="2021-04" db="EMBL/GenBank/DDBJ databases">
        <title>Isolation and genomic analysis of the ibuprofen-degrading bacterium Sphingomonas strain MPO218.</title>
        <authorList>
            <person name="Aulestia M."/>
            <person name="Flores A."/>
            <person name="Mangas E.L."/>
            <person name="Perez-Pulido A.J."/>
            <person name="Santero E."/>
            <person name="Camacho E.M."/>
        </authorList>
    </citation>
    <scope>NUCLEOTIDE SEQUENCE</scope>
    <source>
        <strain evidence="3">MPO218</strain>
    </source>
</reference>
<dbReference type="InterPro" id="IPR050300">
    <property type="entry name" value="GDXG_lipolytic_enzyme"/>
</dbReference>
<dbReference type="RefSeq" id="WP_208633799.1">
    <property type="nucleotide sequence ID" value="NZ_CP059319.1"/>
</dbReference>
<organism evidence="3 4">
    <name type="scientific">Rhizorhabdus wittichii</name>
    <dbReference type="NCBI Taxonomy" id="160791"/>
    <lineage>
        <taxon>Bacteria</taxon>
        <taxon>Pseudomonadati</taxon>
        <taxon>Pseudomonadota</taxon>
        <taxon>Alphaproteobacteria</taxon>
        <taxon>Sphingomonadales</taxon>
        <taxon>Sphingomonadaceae</taxon>
        <taxon>Rhizorhabdus</taxon>
    </lineage>
</organism>
<evidence type="ECO:0000259" key="2">
    <source>
        <dbReference type="Pfam" id="PF07859"/>
    </source>
</evidence>
<dbReference type="EMBL" id="CP059319">
    <property type="protein sequence ID" value="QTH23424.1"/>
    <property type="molecule type" value="Genomic_DNA"/>
</dbReference>
<dbReference type="InterPro" id="IPR029058">
    <property type="entry name" value="AB_hydrolase_fold"/>
</dbReference>
<dbReference type="InterPro" id="IPR013094">
    <property type="entry name" value="AB_hydrolase_3"/>
</dbReference>
<reference evidence="3" key="1">
    <citation type="submission" date="2020-07" db="EMBL/GenBank/DDBJ databases">
        <authorList>
            <person name="Camacho E."/>
        </authorList>
    </citation>
    <scope>NUCLEOTIDE SEQUENCE</scope>
    <source>
        <strain evidence="3">MPO218</strain>
    </source>
</reference>
<evidence type="ECO:0000313" key="3">
    <source>
        <dbReference type="EMBL" id="QTH23424.1"/>
    </source>
</evidence>
<dbReference type="AlphaFoldDB" id="A0A975D609"/>
<feature type="domain" description="Alpha/beta hydrolase fold-3" evidence="2">
    <location>
        <begin position="72"/>
        <end position="265"/>
    </location>
</feature>
<keyword evidence="1 3" id="KW-0378">Hydrolase</keyword>
<dbReference type="SUPFAM" id="SSF53474">
    <property type="entry name" value="alpha/beta-Hydrolases"/>
    <property type="match status" value="1"/>
</dbReference>
<name>A0A975D609_9SPHN</name>
<dbReference type="Gene3D" id="3.40.50.1820">
    <property type="entry name" value="alpha/beta hydrolase"/>
    <property type="match status" value="1"/>
</dbReference>
<evidence type="ECO:0000313" key="4">
    <source>
        <dbReference type="Proteomes" id="UP000664914"/>
    </source>
</evidence>
<sequence length="290" mass="31745">MSLADMPAQPNLVTSEGGLYAARVLKASKRVLATADAAKLDIPYGSDYWQKIDIFLPEAGTAAARPLPIFAFAHGGSWIGGYKEWMAFMAPAICALPAIFVSVSYRLAPDHKFPEPLTDCADALALIHKLAPDLGGDPTRIFVGGHSAGGHLMVLLSLHPQLLEERGLDERSIRRCIIQSAPFDIRDDPDEQTAITRIQETLLRNPSDAAAASPLAYDLRNAPPFSIFVGEHDFPRILRGSARMRVALQKAGIPTHYVEQKGQDHFETNSRCTEPDSAWLDHVSKMICSY</sequence>
<dbReference type="GO" id="GO:0016787">
    <property type="term" value="F:hydrolase activity"/>
    <property type="evidence" value="ECO:0007669"/>
    <property type="project" value="UniProtKB-KW"/>
</dbReference>
<protein>
    <submittedName>
        <fullName evidence="3">Alpha/beta hydrolase</fullName>
    </submittedName>
</protein>
<accession>A0A975D609</accession>
<proteinExistence type="predicted"/>
<dbReference type="Pfam" id="PF07859">
    <property type="entry name" value="Abhydrolase_3"/>
    <property type="match status" value="1"/>
</dbReference>
<gene>
    <name evidence="3" type="ORF">HRJ34_07965</name>
</gene>
<dbReference type="Proteomes" id="UP000664914">
    <property type="component" value="Chromosome"/>
</dbReference>
<dbReference type="PANTHER" id="PTHR48081:SF33">
    <property type="entry name" value="KYNURENINE FORMAMIDASE"/>
    <property type="match status" value="1"/>
</dbReference>
<dbReference type="PANTHER" id="PTHR48081">
    <property type="entry name" value="AB HYDROLASE SUPERFAMILY PROTEIN C4A8.06C"/>
    <property type="match status" value="1"/>
</dbReference>